<dbReference type="PANTHER" id="PTHR43133:SF25">
    <property type="entry name" value="RNA POLYMERASE SIGMA FACTOR RFAY-RELATED"/>
    <property type="match status" value="1"/>
</dbReference>
<reference evidence="7 8" key="1">
    <citation type="submission" date="2023-07" db="EMBL/GenBank/DDBJ databases">
        <authorList>
            <person name="Lian W.-H."/>
        </authorList>
    </citation>
    <scope>NUCLEOTIDE SEQUENCE [LARGE SCALE GENOMIC DNA]</scope>
    <source>
        <strain evidence="7 8">SYSU DXS3180</strain>
    </source>
</reference>
<dbReference type="InterPro" id="IPR013324">
    <property type="entry name" value="RNA_pol_sigma_r3/r4-like"/>
</dbReference>
<dbReference type="InterPro" id="IPR014284">
    <property type="entry name" value="RNA_pol_sigma-70_dom"/>
</dbReference>
<dbReference type="Proteomes" id="UP001560573">
    <property type="component" value="Unassembled WGS sequence"/>
</dbReference>
<evidence type="ECO:0000313" key="7">
    <source>
        <dbReference type="EMBL" id="MEX6689238.1"/>
    </source>
</evidence>
<organism evidence="7 8">
    <name type="scientific">Danxiaibacter flavus</name>
    <dbReference type="NCBI Taxonomy" id="3049108"/>
    <lineage>
        <taxon>Bacteria</taxon>
        <taxon>Pseudomonadati</taxon>
        <taxon>Bacteroidota</taxon>
        <taxon>Chitinophagia</taxon>
        <taxon>Chitinophagales</taxon>
        <taxon>Chitinophagaceae</taxon>
        <taxon>Danxiaibacter</taxon>
    </lineage>
</organism>
<dbReference type="Gene3D" id="1.10.10.10">
    <property type="entry name" value="Winged helix-like DNA-binding domain superfamily/Winged helix DNA-binding domain"/>
    <property type="match status" value="1"/>
</dbReference>
<dbReference type="InterPro" id="IPR036388">
    <property type="entry name" value="WH-like_DNA-bd_sf"/>
</dbReference>
<feature type="domain" description="RNA polymerase sigma factor 70 region 4 type 2" evidence="6">
    <location>
        <begin position="107"/>
        <end position="155"/>
    </location>
</feature>
<dbReference type="SUPFAM" id="SSF88946">
    <property type="entry name" value="Sigma2 domain of RNA polymerase sigma factors"/>
    <property type="match status" value="1"/>
</dbReference>
<dbReference type="SUPFAM" id="SSF88659">
    <property type="entry name" value="Sigma3 and sigma4 domains of RNA polymerase sigma factors"/>
    <property type="match status" value="1"/>
</dbReference>
<dbReference type="InterPro" id="IPR013249">
    <property type="entry name" value="RNA_pol_sigma70_r4_t2"/>
</dbReference>
<dbReference type="Pfam" id="PF04542">
    <property type="entry name" value="Sigma70_r2"/>
    <property type="match status" value="1"/>
</dbReference>
<name>A0ABV3ZL09_9BACT</name>
<evidence type="ECO:0000256" key="2">
    <source>
        <dbReference type="ARBA" id="ARBA00023015"/>
    </source>
</evidence>
<feature type="domain" description="RNA polymerase sigma-70 region 2" evidence="5">
    <location>
        <begin position="12"/>
        <end position="76"/>
    </location>
</feature>
<evidence type="ECO:0000313" key="8">
    <source>
        <dbReference type="Proteomes" id="UP001560573"/>
    </source>
</evidence>
<comment type="caution">
    <text evidence="7">The sequence shown here is derived from an EMBL/GenBank/DDBJ whole genome shotgun (WGS) entry which is preliminary data.</text>
</comment>
<comment type="similarity">
    <text evidence="1">Belongs to the sigma-70 factor family. ECF subfamily.</text>
</comment>
<dbReference type="PANTHER" id="PTHR43133">
    <property type="entry name" value="RNA POLYMERASE ECF-TYPE SIGMA FACTO"/>
    <property type="match status" value="1"/>
</dbReference>
<evidence type="ECO:0000259" key="6">
    <source>
        <dbReference type="Pfam" id="PF08281"/>
    </source>
</evidence>
<dbReference type="InterPro" id="IPR007627">
    <property type="entry name" value="RNA_pol_sigma70_r2"/>
</dbReference>
<protein>
    <submittedName>
        <fullName evidence="7">RNA polymerase sigma factor</fullName>
    </submittedName>
</protein>
<evidence type="ECO:0000256" key="3">
    <source>
        <dbReference type="ARBA" id="ARBA00023082"/>
    </source>
</evidence>
<dbReference type="InterPro" id="IPR013325">
    <property type="entry name" value="RNA_pol_sigma_r2"/>
</dbReference>
<dbReference type="NCBIfam" id="TIGR02937">
    <property type="entry name" value="sigma70-ECF"/>
    <property type="match status" value="1"/>
</dbReference>
<keyword evidence="8" id="KW-1185">Reference proteome</keyword>
<evidence type="ECO:0000256" key="4">
    <source>
        <dbReference type="ARBA" id="ARBA00023163"/>
    </source>
</evidence>
<sequence>MEMLQFSNKLLQNETALKNLALQLTRNSQDAEDLFQETFCKALEYREKYRSDSCLGAWLYVIMRNIFINMYRRKKRSLKLFRTVADSTPAMNSIELSYRLDTCDRPIKSQIAQLPNHYQTPLVLYLEGYKYLEISELLAEPLGTIKGRIFFARKILKSIIERS</sequence>
<keyword evidence="2" id="KW-0805">Transcription regulation</keyword>
<keyword evidence="4" id="KW-0804">Transcription</keyword>
<gene>
    <name evidence="7" type="ORF">QTN47_17140</name>
</gene>
<dbReference type="Pfam" id="PF08281">
    <property type="entry name" value="Sigma70_r4_2"/>
    <property type="match status" value="1"/>
</dbReference>
<dbReference type="InterPro" id="IPR039425">
    <property type="entry name" value="RNA_pol_sigma-70-like"/>
</dbReference>
<dbReference type="RefSeq" id="WP_369330644.1">
    <property type="nucleotide sequence ID" value="NZ_JAULBC010000005.1"/>
</dbReference>
<evidence type="ECO:0000256" key="1">
    <source>
        <dbReference type="ARBA" id="ARBA00010641"/>
    </source>
</evidence>
<dbReference type="EMBL" id="JAULBC010000005">
    <property type="protein sequence ID" value="MEX6689238.1"/>
    <property type="molecule type" value="Genomic_DNA"/>
</dbReference>
<accession>A0ABV3ZL09</accession>
<dbReference type="Gene3D" id="1.10.1740.10">
    <property type="match status" value="1"/>
</dbReference>
<proteinExistence type="inferred from homology"/>
<keyword evidence="3" id="KW-0731">Sigma factor</keyword>
<evidence type="ECO:0000259" key="5">
    <source>
        <dbReference type="Pfam" id="PF04542"/>
    </source>
</evidence>